<dbReference type="InterPro" id="IPR041118">
    <property type="entry name" value="Rx_N"/>
</dbReference>
<dbReference type="InterPro" id="IPR056789">
    <property type="entry name" value="LRR_R13L1-DRL21"/>
</dbReference>
<evidence type="ECO:0000259" key="8">
    <source>
        <dbReference type="Pfam" id="PF18052"/>
    </source>
</evidence>
<dbReference type="InterPro" id="IPR036388">
    <property type="entry name" value="WH-like_DNA-bd_sf"/>
</dbReference>
<dbReference type="Gene3D" id="3.40.50.300">
    <property type="entry name" value="P-loop containing nucleotide triphosphate hydrolases"/>
    <property type="match status" value="1"/>
</dbReference>
<evidence type="ECO:0000256" key="3">
    <source>
        <dbReference type="ARBA" id="ARBA00022737"/>
    </source>
</evidence>
<dbReference type="SUPFAM" id="SSF52540">
    <property type="entry name" value="P-loop containing nucleoside triphosphate hydrolases"/>
    <property type="match status" value="1"/>
</dbReference>
<feature type="domain" description="R13L1/DRL21-like LRR repeat region" evidence="10">
    <location>
        <begin position="728"/>
        <end position="854"/>
    </location>
</feature>
<dbReference type="Gene3D" id="3.80.10.10">
    <property type="entry name" value="Ribonuclease Inhibitor"/>
    <property type="match status" value="1"/>
</dbReference>
<keyword evidence="12" id="KW-1185">Reference proteome</keyword>
<keyword evidence="5" id="KW-0611">Plant defense</keyword>
<dbReference type="Pfam" id="PF25019">
    <property type="entry name" value="LRR_R13L1-DRL21"/>
    <property type="match status" value="1"/>
</dbReference>
<dbReference type="GO" id="GO:0043531">
    <property type="term" value="F:ADP binding"/>
    <property type="evidence" value="ECO:0007669"/>
    <property type="project" value="InterPro"/>
</dbReference>
<name>A0AAV6WGZ7_9LAMI</name>
<dbReference type="InterPro" id="IPR032675">
    <property type="entry name" value="LRR_dom_sf"/>
</dbReference>
<evidence type="ECO:0000313" key="11">
    <source>
        <dbReference type="EMBL" id="KAG8367039.1"/>
    </source>
</evidence>
<dbReference type="PANTHER" id="PTHR36766">
    <property type="entry name" value="PLANT BROAD-SPECTRUM MILDEW RESISTANCE PROTEIN RPW8"/>
    <property type="match status" value="1"/>
</dbReference>
<dbReference type="GO" id="GO:0005524">
    <property type="term" value="F:ATP binding"/>
    <property type="evidence" value="ECO:0007669"/>
    <property type="project" value="UniProtKB-KW"/>
</dbReference>
<keyword evidence="2" id="KW-0433">Leucine-rich repeat</keyword>
<dbReference type="Gene3D" id="1.10.10.10">
    <property type="entry name" value="Winged helix-like DNA-binding domain superfamily/Winged helix DNA-binding domain"/>
    <property type="match status" value="1"/>
</dbReference>
<evidence type="ECO:0000259" key="10">
    <source>
        <dbReference type="Pfam" id="PF25019"/>
    </source>
</evidence>
<dbReference type="EMBL" id="WHWC01000016">
    <property type="protein sequence ID" value="KAG8367039.1"/>
    <property type="molecule type" value="Genomic_DNA"/>
</dbReference>
<dbReference type="InterPro" id="IPR002182">
    <property type="entry name" value="NB-ARC"/>
</dbReference>
<comment type="caution">
    <text evidence="11">The sequence shown here is derived from an EMBL/GenBank/DDBJ whole genome shotgun (WGS) entry which is preliminary data.</text>
</comment>
<keyword evidence="4" id="KW-0547">Nucleotide-binding</keyword>
<proteinExistence type="inferred from homology"/>
<evidence type="ECO:0000256" key="5">
    <source>
        <dbReference type="ARBA" id="ARBA00022821"/>
    </source>
</evidence>
<sequence>MADAIVSIVLSGLEFAIDTKIQKEVALVRGVKKELLNISSELNTIRNVLDDAEKRRYKEKTIQGWLNKLENTAYNIDDVVDAWNFANLKLQIEMSDNYAIDVVPAKQKVCSCIPYSCLCFKKLIIQHNIAKKIKGLKGRLDMIVKEKDQYNFIVDRHADDRRESDRVRSTSSIDVSKIQGRDADKDILVSKLMLGEEGLETRVVSIVGVGGIGKTTLAQLAYNDDRVIHGFDLRIWICVSDVFDEVRIAKGIVEIVTKSSPNLNELEALLRCLTYSISGKKFLLVLDDVWNEDVTKWEPLKNSLKCGCPGSTILVTTRSGRVERIMGTTEVHRLGQLSNTDCWLLMRSIAFSGRSVECCEELQDIGRNIANKCKGLPLAAKFLGSLLLFKNTVEDWENVLDNEIWQLEEAEVELFPHLLLSYNELSPPVKRCFSYCSIFPKDSEMDVEKLIRTWMAQGYLGSSGDTGDMELKGKDYFDNLKMRSFFEDFTGSDDKVICKMHDIVHDFAQFLMKTKSHDLKDPNSRVEARTNALSQACDPSLVFQITAYRSLISQRMLPLHVFKSTKCLRELSLRGCGLEDIPREIENLVHLRCLDLSHNRLMGKSKLVTICKLYNLQTLYLSSCWLEEISKQIGNLINLRYLDLRSNDVLNELPETIYNLHNLRTLNLSHCISLCRLPKGIHRLVNLRYLLNDDTSQLQKIPEGFDQLTGIRTLRLFHGGRGWSKLGYLNMLDQLSGSLQLLISIHDAEDVVEAQKAELRNKIHIRILKIHFFNEAGRTNENDTVRNEVMEALQPPKNLHHLTIIDYQGTKFPSWTTYSLNHLRVLRIEESKYCSTLPPLGKLPCLEQLRVWRMNGLQFLGREFLGIDANSMPLSGGFPKLKTLSFSECSLWNEWEDITVEEGSANVVIMPCLRKLEIHYCDGLTSLPHILLHKASSLEHLKIKDCFHLTKRYKDHNGSGWRSLSHIPRVEVY</sequence>
<dbReference type="Gene3D" id="1.10.8.430">
    <property type="entry name" value="Helical domain of apoptotic protease-activating factors"/>
    <property type="match status" value="1"/>
</dbReference>
<evidence type="ECO:0008006" key="13">
    <source>
        <dbReference type="Google" id="ProtNLM"/>
    </source>
</evidence>
<dbReference type="InterPro" id="IPR042197">
    <property type="entry name" value="Apaf_helical"/>
</dbReference>
<dbReference type="PRINTS" id="PR00364">
    <property type="entry name" value="DISEASERSIST"/>
</dbReference>
<dbReference type="AlphaFoldDB" id="A0AAV6WGZ7"/>
<evidence type="ECO:0000313" key="12">
    <source>
        <dbReference type="Proteomes" id="UP000826271"/>
    </source>
</evidence>
<feature type="domain" description="Disease resistance protein winged helix" evidence="9">
    <location>
        <begin position="438"/>
        <end position="508"/>
    </location>
</feature>
<accession>A0AAV6WGZ7</accession>
<gene>
    <name evidence="11" type="ORF">BUALT_Bualt16G0031000</name>
</gene>
<dbReference type="InterPro" id="IPR027417">
    <property type="entry name" value="P-loop_NTPase"/>
</dbReference>
<feature type="domain" description="Disease resistance N-terminal" evidence="8">
    <location>
        <begin position="18"/>
        <end position="91"/>
    </location>
</feature>
<keyword evidence="6" id="KW-0067">ATP-binding</keyword>
<dbReference type="Pfam" id="PF00931">
    <property type="entry name" value="NB-ARC"/>
    <property type="match status" value="1"/>
</dbReference>
<dbReference type="GO" id="GO:0006952">
    <property type="term" value="P:defense response"/>
    <property type="evidence" value="ECO:0007669"/>
    <property type="project" value="UniProtKB-KW"/>
</dbReference>
<dbReference type="CDD" id="cd14798">
    <property type="entry name" value="RX-CC_like"/>
    <property type="match status" value="1"/>
</dbReference>
<evidence type="ECO:0000256" key="6">
    <source>
        <dbReference type="ARBA" id="ARBA00022840"/>
    </source>
</evidence>
<evidence type="ECO:0000256" key="4">
    <source>
        <dbReference type="ARBA" id="ARBA00022741"/>
    </source>
</evidence>
<dbReference type="InterPro" id="IPR058922">
    <property type="entry name" value="WHD_DRP"/>
</dbReference>
<organism evidence="11 12">
    <name type="scientific">Buddleja alternifolia</name>
    <dbReference type="NCBI Taxonomy" id="168488"/>
    <lineage>
        <taxon>Eukaryota</taxon>
        <taxon>Viridiplantae</taxon>
        <taxon>Streptophyta</taxon>
        <taxon>Embryophyta</taxon>
        <taxon>Tracheophyta</taxon>
        <taxon>Spermatophyta</taxon>
        <taxon>Magnoliopsida</taxon>
        <taxon>eudicotyledons</taxon>
        <taxon>Gunneridae</taxon>
        <taxon>Pentapetalae</taxon>
        <taxon>asterids</taxon>
        <taxon>lamiids</taxon>
        <taxon>Lamiales</taxon>
        <taxon>Scrophulariaceae</taxon>
        <taxon>Buddlejeae</taxon>
        <taxon>Buddleja</taxon>
    </lineage>
</organism>
<evidence type="ECO:0000259" key="9">
    <source>
        <dbReference type="Pfam" id="PF23559"/>
    </source>
</evidence>
<keyword evidence="3" id="KW-0677">Repeat</keyword>
<dbReference type="SUPFAM" id="SSF52058">
    <property type="entry name" value="L domain-like"/>
    <property type="match status" value="1"/>
</dbReference>
<dbReference type="GO" id="GO:0051707">
    <property type="term" value="P:response to other organism"/>
    <property type="evidence" value="ECO:0007669"/>
    <property type="project" value="UniProtKB-ARBA"/>
</dbReference>
<dbReference type="FunFam" id="1.10.10.10:FF:000322">
    <property type="entry name" value="Probable disease resistance protein At1g63360"/>
    <property type="match status" value="1"/>
</dbReference>
<reference evidence="11" key="1">
    <citation type="submission" date="2019-10" db="EMBL/GenBank/DDBJ databases">
        <authorList>
            <person name="Zhang R."/>
            <person name="Pan Y."/>
            <person name="Wang J."/>
            <person name="Ma R."/>
            <person name="Yu S."/>
        </authorList>
    </citation>
    <scope>NUCLEOTIDE SEQUENCE</scope>
    <source>
        <strain evidence="11">LA-IB0</strain>
        <tissue evidence="11">Leaf</tissue>
    </source>
</reference>
<dbReference type="Pfam" id="PF18052">
    <property type="entry name" value="Rx_N"/>
    <property type="match status" value="1"/>
</dbReference>
<evidence type="ECO:0000256" key="1">
    <source>
        <dbReference type="ARBA" id="ARBA00008894"/>
    </source>
</evidence>
<dbReference type="PANTHER" id="PTHR36766:SF40">
    <property type="entry name" value="DISEASE RESISTANCE PROTEIN RGA3"/>
    <property type="match status" value="1"/>
</dbReference>
<evidence type="ECO:0000259" key="7">
    <source>
        <dbReference type="Pfam" id="PF00931"/>
    </source>
</evidence>
<dbReference type="Pfam" id="PF23559">
    <property type="entry name" value="WHD_DRP"/>
    <property type="match status" value="1"/>
</dbReference>
<evidence type="ECO:0000256" key="2">
    <source>
        <dbReference type="ARBA" id="ARBA00022614"/>
    </source>
</evidence>
<dbReference type="Proteomes" id="UP000826271">
    <property type="component" value="Unassembled WGS sequence"/>
</dbReference>
<feature type="domain" description="NB-ARC" evidence="7">
    <location>
        <begin position="184"/>
        <end position="353"/>
    </location>
</feature>
<dbReference type="Gene3D" id="1.20.5.4130">
    <property type="match status" value="1"/>
</dbReference>
<dbReference type="InterPro" id="IPR001611">
    <property type="entry name" value="Leu-rich_rpt"/>
</dbReference>
<comment type="similarity">
    <text evidence="1">Belongs to the disease resistance NB-LRR family.</text>
</comment>
<dbReference type="Pfam" id="PF13855">
    <property type="entry name" value="LRR_8"/>
    <property type="match status" value="1"/>
</dbReference>
<dbReference type="InterPro" id="IPR038005">
    <property type="entry name" value="RX-like_CC"/>
</dbReference>
<protein>
    <recommendedName>
        <fullName evidence="13">Disease resistance protein RGA3</fullName>
    </recommendedName>
</protein>